<keyword evidence="6" id="KW-0472">Membrane</keyword>
<evidence type="ECO:0000259" key="7">
    <source>
        <dbReference type="Pfam" id="PF04888"/>
    </source>
</evidence>
<protein>
    <submittedName>
        <fullName evidence="8">Type III secretion system translocon subunit SctE</fullName>
    </submittedName>
</protein>
<evidence type="ECO:0000256" key="6">
    <source>
        <dbReference type="SAM" id="Phobius"/>
    </source>
</evidence>
<comment type="caution">
    <text evidence="8">The sequence shown here is derived from an EMBL/GenBank/DDBJ whole genome shotgun (WGS) entry which is preliminary data.</text>
</comment>
<comment type="similarity">
    <text evidence="4">Belongs to the SctE/SipB/YopB family.</text>
</comment>
<feature type="transmembrane region" description="Helical" evidence="6">
    <location>
        <begin position="107"/>
        <end position="126"/>
    </location>
</feature>
<dbReference type="EMBL" id="JBBEST010000003">
    <property type="protein sequence ID" value="MFM1346749.1"/>
    <property type="molecule type" value="Genomic_DNA"/>
</dbReference>
<proteinExistence type="inferred from homology"/>
<reference evidence="8 9" key="1">
    <citation type="journal article" date="2024" name="Infect. Genet. Evol.">
        <title>Characteristics and comparative genome analysis of Yersinia enterocolitica and related species associated with human infections in Switzerland 2019-2023.</title>
        <authorList>
            <person name="Stevens M.J.A."/>
            <person name="Horlbog J.A."/>
            <person name="Diethelm A."/>
            <person name="Stephan R."/>
            <person name="Nuesch-Inderbinen M."/>
        </authorList>
    </citation>
    <scope>NUCLEOTIDE SEQUENCE [LARGE SCALE GENOMIC DNA]</scope>
    <source>
        <strain evidence="8 9">N20-0302</strain>
    </source>
</reference>
<evidence type="ECO:0000256" key="5">
    <source>
        <dbReference type="SAM" id="MobiDB-lite"/>
    </source>
</evidence>
<evidence type="ECO:0000313" key="8">
    <source>
        <dbReference type="EMBL" id="MFM1346749.1"/>
    </source>
</evidence>
<feature type="compositionally biased region" description="Basic and acidic residues" evidence="5">
    <location>
        <begin position="1"/>
        <end position="14"/>
    </location>
</feature>
<feature type="compositionally biased region" description="Basic and acidic residues" evidence="5">
    <location>
        <begin position="22"/>
        <end position="42"/>
    </location>
</feature>
<feature type="domain" description="Translocator protein BipB-like C-terminal" evidence="7">
    <location>
        <begin position="2"/>
        <end position="200"/>
    </location>
</feature>
<feature type="transmembrane region" description="Helical" evidence="6">
    <location>
        <begin position="54"/>
        <end position="71"/>
    </location>
</feature>
<comment type="subcellular location">
    <subcellularLocation>
        <location evidence="1">Host membrane</location>
        <topology evidence="1">Multi-pass membrane protein</topology>
    </subcellularLocation>
</comment>
<keyword evidence="6" id="KW-0812">Transmembrane</keyword>
<dbReference type="Proteomes" id="UP001629523">
    <property type="component" value="Unassembled WGS sequence"/>
</dbReference>
<dbReference type="InterPro" id="IPR006972">
    <property type="entry name" value="BipB-like_C"/>
</dbReference>
<dbReference type="Pfam" id="PF04888">
    <property type="entry name" value="SseC"/>
    <property type="match status" value="1"/>
</dbReference>
<evidence type="ECO:0000256" key="2">
    <source>
        <dbReference type="ARBA" id="ARBA00022870"/>
    </source>
</evidence>
<keyword evidence="2" id="KW-1043">Host membrane</keyword>
<keyword evidence="6" id="KW-1133">Transmembrane helix</keyword>
<keyword evidence="9" id="KW-1185">Reference proteome</keyword>
<evidence type="ECO:0000256" key="1">
    <source>
        <dbReference type="ARBA" id="ARBA00004301"/>
    </source>
</evidence>
<keyword evidence="3" id="KW-0843">Virulence</keyword>
<feature type="region of interest" description="Disordered" evidence="5">
    <location>
        <begin position="1"/>
        <end position="42"/>
    </location>
</feature>
<evidence type="ECO:0000256" key="3">
    <source>
        <dbReference type="ARBA" id="ARBA00023026"/>
    </source>
</evidence>
<accession>A0ABW9EXE4</accession>
<evidence type="ECO:0000256" key="4">
    <source>
        <dbReference type="ARBA" id="ARBA00035640"/>
    </source>
</evidence>
<organism evidence="8 9">
    <name type="scientific">Yersinia proxima</name>
    <dbReference type="NCBI Taxonomy" id="2890316"/>
    <lineage>
        <taxon>Bacteria</taxon>
        <taxon>Pseudomonadati</taxon>
        <taxon>Pseudomonadota</taxon>
        <taxon>Gammaproteobacteria</taxon>
        <taxon>Enterobacterales</taxon>
        <taxon>Yersiniaceae</taxon>
        <taxon>Yersinia</taxon>
    </lineage>
</organism>
<feature type="transmembrane region" description="Helical" evidence="6">
    <location>
        <begin position="132"/>
        <end position="153"/>
    </location>
</feature>
<sequence length="213" mass="21872">MNDDSIKSMRKQQEVMDTISEASRKDSAKKAKEAEAAQAKADEASKASSCTSKIFGYIMLAVSVVATIASLGTAGPLTLAIAAIGIAMTVADIILEETGNGSLMQMLAAEISTGITNMLVACGVPEEKAKEIGSIVGMVLAAVAFLAISLISLSSFAKNIGQTAVNFAKNASKQVANLMKSAVKALPRDFISTAGKLGSKATNLSKPLAKISA</sequence>
<name>A0ABW9EXE4_9GAMM</name>
<evidence type="ECO:0000313" key="9">
    <source>
        <dbReference type="Proteomes" id="UP001629523"/>
    </source>
</evidence>
<gene>
    <name evidence="8" type="primary">sctE</name>
    <name evidence="8" type="ORF">WFP14_09280</name>
</gene>
<dbReference type="RefSeq" id="WP_408573488.1">
    <property type="nucleotide sequence ID" value="NZ_JBBEST010000003.1"/>
</dbReference>